<proteinExistence type="predicted"/>
<sequence>MYVSESEPIRRTGCGRQRQTKGISGQAHEPPQSKSGDDMDSFERDKPLSGRAIQAGLSATDRQPIDCSAHEETAISRATNQKSRLGFPIKASGARLAKLTLTFCQTRAPILSPFYSAFTILFSIFFCLSSPLSLSLALSLYIYIYI</sequence>
<evidence type="ECO:0000256" key="2">
    <source>
        <dbReference type="SAM" id="Phobius"/>
    </source>
</evidence>
<protein>
    <submittedName>
        <fullName evidence="3">Uncharacterized protein</fullName>
    </submittedName>
</protein>
<dbReference type="Proteomes" id="UP000784294">
    <property type="component" value="Unassembled WGS sequence"/>
</dbReference>
<comment type="caution">
    <text evidence="3">The sequence shown here is derived from an EMBL/GenBank/DDBJ whole genome shotgun (WGS) entry which is preliminary data.</text>
</comment>
<accession>A0A448XJU1</accession>
<reference evidence="3" key="1">
    <citation type="submission" date="2018-11" db="EMBL/GenBank/DDBJ databases">
        <authorList>
            <consortium name="Pathogen Informatics"/>
        </authorList>
    </citation>
    <scope>NUCLEOTIDE SEQUENCE</scope>
</reference>
<feature type="region of interest" description="Disordered" evidence="1">
    <location>
        <begin position="1"/>
        <end position="45"/>
    </location>
</feature>
<gene>
    <name evidence="3" type="ORF">PXEA_LOCUS31774</name>
</gene>
<organism evidence="3 4">
    <name type="scientific">Protopolystoma xenopodis</name>
    <dbReference type="NCBI Taxonomy" id="117903"/>
    <lineage>
        <taxon>Eukaryota</taxon>
        <taxon>Metazoa</taxon>
        <taxon>Spiralia</taxon>
        <taxon>Lophotrochozoa</taxon>
        <taxon>Platyhelminthes</taxon>
        <taxon>Monogenea</taxon>
        <taxon>Polyopisthocotylea</taxon>
        <taxon>Polystomatidea</taxon>
        <taxon>Polystomatidae</taxon>
        <taxon>Protopolystoma</taxon>
    </lineage>
</organism>
<name>A0A448XJU1_9PLAT</name>
<feature type="compositionally biased region" description="Basic and acidic residues" evidence="1">
    <location>
        <begin position="35"/>
        <end position="45"/>
    </location>
</feature>
<evidence type="ECO:0000256" key="1">
    <source>
        <dbReference type="SAM" id="MobiDB-lite"/>
    </source>
</evidence>
<dbReference type="EMBL" id="CAAALY010257574">
    <property type="protein sequence ID" value="VEL38334.1"/>
    <property type="molecule type" value="Genomic_DNA"/>
</dbReference>
<evidence type="ECO:0000313" key="4">
    <source>
        <dbReference type="Proteomes" id="UP000784294"/>
    </source>
</evidence>
<keyword evidence="4" id="KW-1185">Reference proteome</keyword>
<feature type="transmembrane region" description="Helical" evidence="2">
    <location>
        <begin position="114"/>
        <end position="144"/>
    </location>
</feature>
<keyword evidence="2" id="KW-0472">Membrane</keyword>
<dbReference type="AlphaFoldDB" id="A0A448XJU1"/>
<keyword evidence="2" id="KW-0812">Transmembrane</keyword>
<keyword evidence="2" id="KW-1133">Transmembrane helix</keyword>
<evidence type="ECO:0000313" key="3">
    <source>
        <dbReference type="EMBL" id="VEL38334.1"/>
    </source>
</evidence>